<dbReference type="RefSeq" id="WP_187723300.1">
    <property type="nucleotide sequence ID" value="NZ_CP060783.1"/>
</dbReference>
<dbReference type="Gene3D" id="3.10.129.10">
    <property type="entry name" value="Hotdog Thioesterase"/>
    <property type="match status" value="1"/>
</dbReference>
<proteinExistence type="predicted"/>
<accession>A0A7H0GH54</accession>
<dbReference type="EMBL" id="CP060783">
    <property type="protein sequence ID" value="QNP47620.1"/>
    <property type="molecule type" value="Genomic_DNA"/>
</dbReference>
<keyword evidence="2" id="KW-1185">Reference proteome</keyword>
<gene>
    <name evidence="1" type="ORF">H9K75_15540</name>
</gene>
<name>A0A7H0GH54_9BURK</name>
<dbReference type="AlphaFoldDB" id="A0A7H0GH54"/>
<organism evidence="1 2">
    <name type="scientific">Diaphorobacter aerolatus</name>
    <dbReference type="NCBI Taxonomy" id="1288495"/>
    <lineage>
        <taxon>Bacteria</taxon>
        <taxon>Pseudomonadati</taxon>
        <taxon>Pseudomonadota</taxon>
        <taxon>Betaproteobacteria</taxon>
        <taxon>Burkholderiales</taxon>
        <taxon>Comamonadaceae</taxon>
        <taxon>Diaphorobacter</taxon>
    </lineage>
</organism>
<dbReference type="KEGG" id="daer:H9K75_15540"/>
<evidence type="ECO:0000313" key="2">
    <source>
        <dbReference type="Proteomes" id="UP000516028"/>
    </source>
</evidence>
<sequence length="84" mass="9402">MPVTYQQLMDLQRPDQEVRYTEKDSILYALSVGTASEGIDESVLPFVYENRPMRTIPSMATVLMRAPVPESGIDFRGLLHGNSA</sequence>
<dbReference type="InterPro" id="IPR029069">
    <property type="entry name" value="HotDog_dom_sf"/>
</dbReference>
<protein>
    <submittedName>
        <fullName evidence="1">Uncharacterized protein</fullName>
    </submittedName>
</protein>
<dbReference type="SUPFAM" id="SSF54637">
    <property type="entry name" value="Thioesterase/thiol ester dehydrase-isomerase"/>
    <property type="match status" value="1"/>
</dbReference>
<dbReference type="Proteomes" id="UP000516028">
    <property type="component" value="Chromosome"/>
</dbReference>
<evidence type="ECO:0000313" key="1">
    <source>
        <dbReference type="EMBL" id="QNP47620.1"/>
    </source>
</evidence>
<reference evidence="1 2" key="1">
    <citation type="submission" date="2020-08" db="EMBL/GenBank/DDBJ databases">
        <title>Genome sequence of Diaphorobacter aerolatus KACC 16536T.</title>
        <authorList>
            <person name="Hyun D.-W."/>
            <person name="Bae J.-W."/>
        </authorList>
    </citation>
    <scope>NUCLEOTIDE SEQUENCE [LARGE SCALE GENOMIC DNA]</scope>
    <source>
        <strain evidence="1 2">KACC 16536</strain>
    </source>
</reference>